<feature type="domain" description="GAG-pre-integrase" evidence="2">
    <location>
        <begin position="78"/>
        <end position="142"/>
    </location>
</feature>
<dbReference type="InterPro" id="IPR054722">
    <property type="entry name" value="PolX-like_BBD"/>
</dbReference>
<keyword evidence="5" id="KW-1185">Reference proteome</keyword>
<evidence type="ECO:0000259" key="2">
    <source>
        <dbReference type="Pfam" id="PF13976"/>
    </source>
</evidence>
<keyword evidence="1" id="KW-0645">Protease</keyword>
<evidence type="ECO:0008006" key="6">
    <source>
        <dbReference type="Google" id="ProtNLM"/>
    </source>
</evidence>
<name>A0AAP0JRD1_9MAGN</name>
<feature type="domain" description="Retrovirus-related Pol polyprotein from transposon TNT 1-94-like beta-barrel" evidence="3">
    <location>
        <begin position="1"/>
        <end position="51"/>
    </location>
</feature>
<proteinExistence type="predicted"/>
<organism evidence="4 5">
    <name type="scientific">Stephania japonica</name>
    <dbReference type="NCBI Taxonomy" id="461633"/>
    <lineage>
        <taxon>Eukaryota</taxon>
        <taxon>Viridiplantae</taxon>
        <taxon>Streptophyta</taxon>
        <taxon>Embryophyta</taxon>
        <taxon>Tracheophyta</taxon>
        <taxon>Spermatophyta</taxon>
        <taxon>Magnoliopsida</taxon>
        <taxon>Ranunculales</taxon>
        <taxon>Menispermaceae</taxon>
        <taxon>Menispermoideae</taxon>
        <taxon>Cissampelideae</taxon>
        <taxon>Stephania</taxon>
    </lineage>
</organism>
<dbReference type="AlphaFoldDB" id="A0AAP0JRD1"/>
<dbReference type="Pfam" id="PF13976">
    <property type="entry name" value="gag_pre-integrs"/>
    <property type="match status" value="1"/>
</dbReference>
<keyword evidence="1" id="KW-0378">Hydrolase</keyword>
<evidence type="ECO:0000313" key="4">
    <source>
        <dbReference type="EMBL" id="KAK9138868.1"/>
    </source>
</evidence>
<evidence type="ECO:0000259" key="3">
    <source>
        <dbReference type="Pfam" id="PF22936"/>
    </source>
</evidence>
<dbReference type="InterPro" id="IPR025724">
    <property type="entry name" value="GAG-pre-integrase_dom"/>
</dbReference>
<dbReference type="GO" id="GO:0008233">
    <property type="term" value="F:peptidase activity"/>
    <property type="evidence" value="ECO:0007669"/>
    <property type="project" value="UniProtKB-KW"/>
</dbReference>
<dbReference type="PANTHER" id="PTHR42648:SF28">
    <property type="entry name" value="TRANSPOSON-ENCODED PROTEIN WITH RIBONUCLEASE H-LIKE AND RETROVIRUS ZINC FINGER-LIKE DOMAINS"/>
    <property type="match status" value="1"/>
</dbReference>
<accession>A0AAP0JRD1</accession>
<reference evidence="4 5" key="1">
    <citation type="submission" date="2024-01" db="EMBL/GenBank/DDBJ databases">
        <title>Genome assemblies of Stephania.</title>
        <authorList>
            <person name="Yang L."/>
        </authorList>
    </citation>
    <scope>NUCLEOTIDE SEQUENCE [LARGE SCALE GENOMIC DNA]</scope>
    <source>
        <strain evidence="4">QJT</strain>
        <tissue evidence="4">Leaf</tissue>
    </source>
</reference>
<evidence type="ECO:0000313" key="5">
    <source>
        <dbReference type="Proteomes" id="UP001417504"/>
    </source>
</evidence>
<evidence type="ECO:0000256" key="1">
    <source>
        <dbReference type="ARBA" id="ARBA00022670"/>
    </source>
</evidence>
<dbReference type="PANTHER" id="PTHR42648">
    <property type="entry name" value="TRANSPOSASE, PUTATIVE-RELATED"/>
    <property type="match status" value="1"/>
</dbReference>
<sequence length="278" mass="31520">MGNNSFADIVGIGDVFVQTNMGCTVILKVVRHVPDLRLNLISTHALDLDGYYNIFGGKEWKLTKGSIVVARGKLSYTLYKTQLKTVRGDLNAIEDDFSPDLWHRRLGHLSEKGLQVLAKKSNIPFTKGKYLNPCEDCLFGKQHRVSFSSSSERKRNLLELVYFDVCGPIDVPKPVDDTEQGEQTPPPTALVEPSLRRSERGLLPSTRYPSSNYVTITEEREPESFQGVQIHKDKAQWMKAMQEEMSSLKKNNTYELVELPKSRKPLNGCHRKSMFSRS</sequence>
<dbReference type="GO" id="GO:0006508">
    <property type="term" value="P:proteolysis"/>
    <property type="evidence" value="ECO:0007669"/>
    <property type="project" value="UniProtKB-KW"/>
</dbReference>
<gene>
    <name evidence="4" type="ORF">Sjap_009462</name>
</gene>
<dbReference type="Proteomes" id="UP001417504">
    <property type="component" value="Unassembled WGS sequence"/>
</dbReference>
<dbReference type="EMBL" id="JBBNAE010000003">
    <property type="protein sequence ID" value="KAK9138868.1"/>
    <property type="molecule type" value="Genomic_DNA"/>
</dbReference>
<dbReference type="Pfam" id="PF22936">
    <property type="entry name" value="Pol_BBD"/>
    <property type="match status" value="1"/>
</dbReference>
<protein>
    <recommendedName>
        <fullName evidence="6">GAG-pre-integrase domain-containing protein</fullName>
    </recommendedName>
</protein>
<dbReference type="InterPro" id="IPR039537">
    <property type="entry name" value="Retrotran_Ty1/copia-like"/>
</dbReference>
<comment type="caution">
    <text evidence="4">The sequence shown here is derived from an EMBL/GenBank/DDBJ whole genome shotgun (WGS) entry which is preliminary data.</text>
</comment>